<dbReference type="AlphaFoldDB" id="A0A9J6E1L2"/>
<dbReference type="PROSITE" id="PS51025">
    <property type="entry name" value="PWI"/>
    <property type="match status" value="1"/>
</dbReference>
<dbReference type="InterPro" id="IPR036483">
    <property type="entry name" value="PWI_dom_sf"/>
</dbReference>
<reference evidence="4" key="1">
    <citation type="journal article" date="2020" name="Cell">
        <title>Large-Scale Comparative Analyses of Tick Genomes Elucidate Their Genetic Diversity and Vector Capacities.</title>
        <authorList>
            <consortium name="Tick Genome and Microbiome Consortium (TIGMIC)"/>
            <person name="Jia N."/>
            <person name="Wang J."/>
            <person name="Shi W."/>
            <person name="Du L."/>
            <person name="Sun Y."/>
            <person name="Zhan W."/>
            <person name="Jiang J.F."/>
            <person name="Wang Q."/>
            <person name="Zhang B."/>
            <person name="Ji P."/>
            <person name="Bell-Sakyi L."/>
            <person name="Cui X.M."/>
            <person name="Yuan T.T."/>
            <person name="Jiang B.G."/>
            <person name="Yang W.F."/>
            <person name="Lam T.T."/>
            <person name="Chang Q.C."/>
            <person name="Ding S.J."/>
            <person name="Wang X.J."/>
            <person name="Zhu J.G."/>
            <person name="Ruan X.D."/>
            <person name="Zhao L."/>
            <person name="Wei J.T."/>
            <person name="Ye R.Z."/>
            <person name="Que T.C."/>
            <person name="Du C.H."/>
            <person name="Zhou Y.H."/>
            <person name="Cheng J.X."/>
            <person name="Dai P.F."/>
            <person name="Guo W.B."/>
            <person name="Han X.H."/>
            <person name="Huang E.J."/>
            <person name="Li L.F."/>
            <person name="Wei W."/>
            <person name="Gao Y.C."/>
            <person name="Liu J.Z."/>
            <person name="Shao H.Z."/>
            <person name="Wang X."/>
            <person name="Wang C.C."/>
            <person name="Yang T.C."/>
            <person name="Huo Q.B."/>
            <person name="Li W."/>
            <person name="Chen H.Y."/>
            <person name="Chen S.E."/>
            <person name="Zhou L.G."/>
            <person name="Ni X.B."/>
            <person name="Tian J.H."/>
            <person name="Sheng Y."/>
            <person name="Liu T."/>
            <person name="Pan Y.S."/>
            <person name="Xia L.Y."/>
            <person name="Li J."/>
            <person name="Zhao F."/>
            <person name="Cao W.C."/>
        </authorList>
    </citation>
    <scope>NUCLEOTIDE SEQUENCE</scope>
    <source>
        <strain evidence="4">Rmic-2018</strain>
    </source>
</reference>
<protein>
    <recommendedName>
        <fullName evidence="3">PWI domain-containing protein</fullName>
    </recommendedName>
</protein>
<dbReference type="PANTHER" id="PTHR18806:SF4">
    <property type="entry name" value="RNA-BINDING PROTEIN 25"/>
    <property type="match status" value="1"/>
</dbReference>
<feature type="domain" description="PWI" evidence="3">
    <location>
        <begin position="55"/>
        <end position="148"/>
    </location>
</feature>
<dbReference type="EMBL" id="JABSTU010000006">
    <property type="protein sequence ID" value="KAH8028154.1"/>
    <property type="molecule type" value="Genomic_DNA"/>
</dbReference>
<dbReference type="InterPro" id="IPR052768">
    <property type="entry name" value="RBM25"/>
</dbReference>
<proteinExistence type="predicted"/>
<evidence type="ECO:0000256" key="1">
    <source>
        <dbReference type="ARBA" id="ARBA00022664"/>
    </source>
</evidence>
<dbReference type="Pfam" id="PF01480">
    <property type="entry name" value="PWI"/>
    <property type="match status" value="1"/>
</dbReference>
<evidence type="ECO:0000256" key="2">
    <source>
        <dbReference type="SAM" id="MobiDB-lite"/>
    </source>
</evidence>
<comment type="caution">
    <text evidence="4">The sequence shown here is derived from an EMBL/GenBank/DDBJ whole genome shotgun (WGS) entry which is preliminary data.</text>
</comment>
<organism evidence="4 5">
    <name type="scientific">Rhipicephalus microplus</name>
    <name type="common">Cattle tick</name>
    <name type="synonym">Boophilus microplus</name>
    <dbReference type="NCBI Taxonomy" id="6941"/>
    <lineage>
        <taxon>Eukaryota</taxon>
        <taxon>Metazoa</taxon>
        <taxon>Ecdysozoa</taxon>
        <taxon>Arthropoda</taxon>
        <taxon>Chelicerata</taxon>
        <taxon>Arachnida</taxon>
        <taxon>Acari</taxon>
        <taxon>Parasitiformes</taxon>
        <taxon>Ixodida</taxon>
        <taxon>Ixodoidea</taxon>
        <taxon>Ixodidae</taxon>
        <taxon>Rhipicephalinae</taxon>
        <taxon>Rhipicephalus</taxon>
        <taxon>Boophilus</taxon>
    </lineage>
</organism>
<name>A0A9J6E1L2_RHIMP</name>
<dbReference type="GO" id="GO:0003729">
    <property type="term" value="F:mRNA binding"/>
    <property type="evidence" value="ECO:0007669"/>
    <property type="project" value="TreeGrafter"/>
</dbReference>
<dbReference type="Proteomes" id="UP000821866">
    <property type="component" value="Chromosome 4"/>
</dbReference>
<dbReference type="InterPro" id="IPR002483">
    <property type="entry name" value="PWI_dom"/>
</dbReference>
<dbReference type="SMART" id="SM00311">
    <property type="entry name" value="PWI"/>
    <property type="match status" value="1"/>
</dbReference>
<dbReference type="SUPFAM" id="SSF101233">
    <property type="entry name" value="PWI domain"/>
    <property type="match status" value="1"/>
</dbReference>
<sequence>MRAGGSPGQTSGRKSPTSSSKRKKLSAAASQAFGNGEEEDSAEARKKRKLVPLEDEEAHKQLDPQQQQQALMDKRIRPWINKKIIEYIGEEEPTLVDFICSKVLAGSAAQSILNDVSMVLDEEAEVFVVKMWRLLIYEIEAKKVGLVK</sequence>
<dbReference type="Gene3D" id="1.20.1390.10">
    <property type="entry name" value="PWI domain"/>
    <property type="match status" value="1"/>
</dbReference>
<evidence type="ECO:0000259" key="3">
    <source>
        <dbReference type="PROSITE" id="PS51025"/>
    </source>
</evidence>
<feature type="region of interest" description="Disordered" evidence="2">
    <location>
        <begin position="1"/>
        <end position="69"/>
    </location>
</feature>
<keyword evidence="1" id="KW-0507">mRNA processing</keyword>
<dbReference type="GO" id="GO:0005681">
    <property type="term" value="C:spliceosomal complex"/>
    <property type="evidence" value="ECO:0007669"/>
    <property type="project" value="TreeGrafter"/>
</dbReference>
<evidence type="ECO:0000313" key="5">
    <source>
        <dbReference type="Proteomes" id="UP000821866"/>
    </source>
</evidence>
<keyword evidence="5" id="KW-1185">Reference proteome</keyword>
<evidence type="ECO:0000313" key="4">
    <source>
        <dbReference type="EMBL" id="KAH8028154.1"/>
    </source>
</evidence>
<dbReference type="PANTHER" id="PTHR18806">
    <property type="entry name" value="RBM25 PROTEIN"/>
    <property type="match status" value="1"/>
</dbReference>
<gene>
    <name evidence="4" type="ORF">HPB51_013658</name>
</gene>
<dbReference type="GO" id="GO:0000381">
    <property type="term" value="P:regulation of alternative mRNA splicing, via spliceosome"/>
    <property type="evidence" value="ECO:0007669"/>
    <property type="project" value="TreeGrafter"/>
</dbReference>
<accession>A0A9J6E1L2</accession>
<dbReference type="GO" id="GO:0006397">
    <property type="term" value="P:mRNA processing"/>
    <property type="evidence" value="ECO:0007669"/>
    <property type="project" value="UniProtKB-KW"/>
</dbReference>
<reference evidence="4" key="2">
    <citation type="submission" date="2021-09" db="EMBL/GenBank/DDBJ databases">
        <authorList>
            <person name="Jia N."/>
            <person name="Wang J."/>
            <person name="Shi W."/>
            <person name="Du L."/>
            <person name="Sun Y."/>
            <person name="Zhan W."/>
            <person name="Jiang J."/>
            <person name="Wang Q."/>
            <person name="Zhang B."/>
            <person name="Ji P."/>
            <person name="Sakyi L.B."/>
            <person name="Cui X."/>
            <person name="Yuan T."/>
            <person name="Jiang B."/>
            <person name="Yang W."/>
            <person name="Lam T.T.-Y."/>
            <person name="Chang Q."/>
            <person name="Ding S."/>
            <person name="Wang X."/>
            <person name="Zhu J."/>
            <person name="Ruan X."/>
            <person name="Zhao L."/>
            <person name="Wei J."/>
            <person name="Que T."/>
            <person name="Du C."/>
            <person name="Cheng J."/>
            <person name="Dai P."/>
            <person name="Han X."/>
            <person name="Huang E."/>
            <person name="Gao Y."/>
            <person name="Liu J."/>
            <person name="Shao H."/>
            <person name="Ye R."/>
            <person name="Li L."/>
            <person name="Wei W."/>
            <person name="Wang X."/>
            <person name="Wang C."/>
            <person name="Huo Q."/>
            <person name="Li W."/>
            <person name="Guo W."/>
            <person name="Chen H."/>
            <person name="Chen S."/>
            <person name="Zhou L."/>
            <person name="Zhou L."/>
            <person name="Ni X."/>
            <person name="Tian J."/>
            <person name="Zhou Y."/>
            <person name="Sheng Y."/>
            <person name="Liu T."/>
            <person name="Pan Y."/>
            <person name="Xia L."/>
            <person name="Li J."/>
            <person name="Zhao F."/>
            <person name="Cao W."/>
        </authorList>
    </citation>
    <scope>NUCLEOTIDE SEQUENCE</scope>
    <source>
        <strain evidence="4">Rmic-2018</strain>
        <tissue evidence="4">Larvae</tissue>
    </source>
</reference>
<feature type="compositionally biased region" description="Low complexity" evidence="2">
    <location>
        <begin position="10"/>
        <end position="19"/>
    </location>
</feature>